<evidence type="ECO:0008006" key="4">
    <source>
        <dbReference type="Google" id="ProtNLM"/>
    </source>
</evidence>
<dbReference type="InterPro" id="IPR044930">
    <property type="entry name" value="Homing_endonuclease_His-Me"/>
</dbReference>
<dbReference type="SUPFAM" id="SSF54060">
    <property type="entry name" value="His-Me finger endonucleases"/>
    <property type="match status" value="1"/>
</dbReference>
<dbReference type="KEGG" id="vg:14477274"/>
<protein>
    <recommendedName>
        <fullName evidence="4">HNH nuclease domain-containing protein</fullName>
    </recommendedName>
</protein>
<dbReference type="Gene3D" id="3.90.75.10">
    <property type="entry name" value="Homing Intron 3 (I-ppo) Encoded Endonuclease, Chain A"/>
    <property type="match status" value="1"/>
</dbReference>
<dbReference type="GeneID" id="14477274"/>
<dbReference type="GO" id="GO:0004519">
    <property type="term" value="F:endonuclease activity"/>
    <property type="evidence" value="ECO:0007669"/>
    <property type="project" value="InterPro"/>
</dbReference>
<dbReference type="InterPro" id="IPR044925">
    <property type="entry name" value="His-Me_finger_sf"/>
</dbReference>
<sequence>MHEFWRKVDRGDTDECWEWQASVAGGGYGHYIYEGEDYRAHRFAYELEYEDPQDKLVLHQCDNRVCVNPDHLYLGDYTDNLNDAYGRTRDPLRGEENPATSLSEQEVGEIKWLLENTDETQEQIAKLYPAGQSTISHISSGETWADVDPKKPLPLFSASSSNL</sequence>
<accession>L7TJ36</accession>
<dbReference type="OrthoDB" id="21336at10239"/>
<evidence type="ECO:0000313" key="2">
    <source>
        <dbReference type="EMBL" id="AGC34403.1"/>
    </source>
</evidence>
<feature type="region of interest" description="Disordered" evidence="1">
    <location>
        <begin position="141"/>
        <end position="163"/>
    </location>
</feature>
<reference evidence="2 3" key="1">
    <citation type="journal article" date="2013" name="J. Virol.">
        <title>Insights into head-tailed viruses infecting extremely halophilic archaea.</title>
        <authorList>
            <person name="Pietila M.K."/>
            <person name="Laurinmaki P."/>
            <person name="Russell D.A."/>
            <person name="Ko C.C."/>
            <person name="Jacobs-Sera D."/>
            <person name="Butcher S.J."/>
            <person name="Bamford D.H."/>
            <person name="Hendrix R.W."/>
        </authorList>
    </citation>
    <scope>NUCLEOTIDE SEQUENCE [LARGE SCALE GENOMIC DNA]</scope>
</reference>
<evidence type="ECO:0000256" key="1">
    <source>
        <dbReference type="SAM" id="MobiDB-lite"/>
    </source>
</evidence>
<dbReference type="Proteomes" id="UP000011137">
    <property type="component" value="Segment"/>
</dbReference>
<dbReference type="RefSeq" id="YP_007378939.1">
    <property type="nucleotide sequence ID" value="NC_020158.1"/>
</dbReference>
<proteinExistence type="predicted"/>
<gene>
    <name evidence="2" type="primary">33</name>
    <name evidence="2" type="ORF">HVTV1_33</name>
</gene>
<organism evidence="2 3">
    <name type="scientific">Haloarcula vallismortis tailed virus 1</name>
    <dbReference type="NCBI Taxonomy" id="1262528"/>
    <lineage>
        <taxon>Viruses</taxon>
        <taxon>Duplodnaviria</taxon>
        <taxon>Heunggongvirae</taxon>
        <taxon>Uroviricota</taxon>
        <taxon>Caudoviricetes</taxon>
        <taxon>Thumleimavirales</taxon>
        <taxon>Druskaviridae</taxon>
        <taxon>Tredecimvirus</taxon>
        <taxon>Tredecimvirus thailandense</taxon>
        <taxon>Tredecimvirus HVTV1</taxon>
    </lineage>
</organism>
<evidence type="ECO:0000313" key="3">
    <source>
        <dbReference type="Proteomes" id="UP000011137"/>
    </source>
</evidence>
<name>L7TJ36_9CAUD</name>
<dbReference type="EMBL" id="KC117377">
    <property type="protein sequence ID" value="AGC34403.1"/>
    <property type="molecule type" value="Genomic_DNA"/>
</dbReference>
<keyword evidence="3" id="KW-1185">Reference proteome</keyword>